<keyword evidence="3" id="KW-0808">Transferase</keyword>
<dbReference type="InterPro" id="IPR002656">
    <property type="entry name" value="Acyl_transf_3_dom"/>
</dbReference>
<evidence type="ECO:0000259" key="8">
    <source>
        <dbReference type="Pfam" id="PF01757"/>
    </source>
</evidence>
<evidence type="ECO:0000256" key="2">
    <source>
        <dbReference type="ARBA" id="ARBA00005182"/>
    </source>
</evidence>
<evidence type="ECO:0000256" key="7">
    <source>
        <dbReference type="SAM" id="Phobius"/>
    </source>
</evidence>
<evidence type="ECO:0000259" key="9">
    <source>
        <dbReference type="Pfam" id="PF16822"/>
    </source>
</evidence>
<reference evidence="10 11" key="1">
    <citation type="submission" date="2020-08" db="EMBL/GenBank/DDBJ databases">
        <title>Novel species isolated from subtropical streams in China.</title>
        <authorList>
            <person name="Lu H."/>
        </authorList>
    </citation>
    <scope>NUCLEOTIDE SEQUENCE [LARGE SCALE GENOMIC DNA]</scope>
    <source>
        <strain evidence="10 11">CCTCC AB 2015119</strain>
    </source>
</reference>
<dbReference type="PANTHER" id="PTHR23028:SF53">
    <property type="entry name" value="ACYL_TRANSF_3 DOMAIN-CONTAINING PROTEIN"/>
    <property type="match status" value="1"/>
</dbReference>
<feature type="transmembrane region" description="Helical" evidence="7">
    <location>
        <begin position="41"/>
        <end position="61"/>
    </location>
</feature>
<keyword evidence="10" id="KW-0012">Acyltransferase</keyword>
<feature type="domain" description="AlgX/AlgJ SGNH hydrolase-like" evidence="9">
    <location>
        <begin position="428"/>
        <end position="561"/>
    </location>
</feature>
<proteinExistence type="predicted"/>
<evidence type="ECO:0000256" key="4">
    <source>
        <dbReference type="ARBA" id="ARBA00022729"/>
    </source>
</evidence>
<feature type="transmembrane region" description="Helical" evidence="7">
    <location>
        <begin position="252"/>
        <end position="271"/>
    </location>
</feature>
<evidence type="ECO:0000256" key="1">
    <source>
        <dbReference type="ARBA" id="ARBA00004418"/>
    </source>
</evidence>
<keyword evidence="4" id="KW-0732">Signal</keyword>
<organism evidence="10 11">
    <name type="scientific">Undibacterium aquatile</name>
    <dbReference type="NCBI Taxonomy" id="1537398"/>
    <lineage>
        <taxon>Bacteria</taxon>
        <taxon>Pseudomonadati</taxon>
        <taxon>Pseudomonadota</taxon>
        <taxon>Betaproteobacteria</taxon>
        <taxon>Burkholderiales</taxon>
        <taxon>Oxalobacteraceae</taxon>
        <taxon>Undibacterium</taxon>
    </lineage>
</organism>
<keyword evidence="6" id="KW-0016">Alginate biosynthesis</keyword>
<keyword evidence="7" id="KW-0472">Membrane</keyword>
<feature type="transmembrane region" description="Helical" evidence="7">
    <location>
        <begin position="169"/>
        <end position="187"/>
    </location>
</feature>
<sequence length="697" mass="79502">MTSPSQPLSHPKFRPDIDGLRAIAVIAVVAFHAFPEWVKGGFIGVDIFFVISGYLITTIILENLEKGTFSFKEFYARRIKRIFPALICVLVACFVFGWLALLGDELIQLSKHIAAGAGFMSNLLLLREAGYFDNSADTKPLLHLWSLDIEEQFYIFWPLLLWFSWKRKLNIFIIIVLFASISFFFNIKGIEQYPTTTFYSPHTRFWELLSGSLLAWLSVYKNENFSKFTQRLDKFFNFIFYSSKRQSDGKTLYNIFSFAGFMFLAYGFTHINSDMPFPGNWELIPVAGAMLIIFARAQAWSNRILLSNKVAIWFGLICLPLYLWHWPILSFIKIVRSGPPSLDARIIAIPLSVLLTWLTVKVIEKPFRFGMYKNKVTLAILCGLIIATGVSALFVSKAALAQSHGYDKSTIKRRDFEHAFGASETWFRGKGDWLFLGNAHGKLVEKLQLAVVPTGSDIAAIKESFSSIATVSAQYNIKTVLLVGPDKSSIYPEYLPDELVPSKKRYISFFLDELKTIPNLTIYDPTNDLLNAKKSAGLVYWMTESHWNNKGAFLAYSGFSKLFNLPTPGVNFQYKSTYAGDLIGLSNLKNFPLHKEDNWEVIWKNKPQLNKYKIPNEHESAFGTAEIIYNQKPLSDKYIWVVGDSFAGSLKQYFNATFKEIYYVGHWSEKLKDLPANLAKADRKPDMIVIVKVERSF</sequence>
<keyword evidence="7" id="KW-1133">Transmembrane helix</keyword>
<dbReference type="RefSeq" id="WP_190480820.1">
    <property type="nucleotide sequence ID" value="NZ_JACOFT010000006.1"/>
</dbReference>
<comment type="pathway">
    <text evidence="2">Glycan biosynthesis; alginate biosynthesis.</text>
</comment>
<feature type="transmembrane region" description="Helical" evidence="7">
    <location>
        <begin position="311"/>
        <end position="332"/>
    </location>
</feature>
<evidence type="ECO:0000256" key="3">
    <source>
        <dbReference type="ARBA" id="ARBA00022679"/>
    </source>
</evidence>
<comment type="caution">
    <text evidence="10">The sequence shown here is derived from an EMBL/GenBank/DDBJ whole genome shotgun (WGS) entry which is preliminary data.</text>
</comment>
<accession>A0ABR6XJA5</accession>
<dbReference type="EMBL" id="JACOFT010000006">
    <property type="protein sequence ID" value="MBC3812936.1"/>
    <property type="molecule type" value="Genomic_DNA"/>
</dbReference>
<name>A0ABR6XJA5_9BURK</name>
<keyword evidence="5" id="KW-0574">Periplasm</keyword>
<feature type="transmembrane region" description="Helical" evidence="7">
    <location>
        <begin position="82"/>
        <end position="101"/>
    </location>
</feature>
<dbReference type="GO" id="GO:0016746">
    <property type="term" value="F:acyltransferase activity"/>
    <property type="evidence" value="ECO:0007669"/>
    <property type="project" value="UniProtKB-KW"/>
</dbReference>
<feature type="transmembrane region" description="Helical" evidence="7">
    <location>
        <begin position="283"/>
        <end position="299"/>
    </location>
</feature>
<dbReference type="InterPro" id="IPR050879">
    <property type="entry name" value="Acyltransferase_3"/>
</dbReference>
<evidence type="ECO:0000256" key="6">
    <source>
        <dbReference type="ARBA" id="ARBA00022841"/>
    </source>
</evidence>
<dbReference type="Proteomes" id="UP000637632">
    <property type="component" value="Unassembled WGS sequence"/>
</dbReference>
<evidence type="ECO:0000256" key="5">
    <source>
        <dbReference type="ARBA" id="ARBA00022764"/>
    </source>
</evidence>
<protein>
    <submittedName>
        <fullName evidence="10">Acyltransferase family protein</fullName>
    </submittedName>
</protein>
<gene>
    <name evidence="10" type="ORF">H8K26_15940</name>
</gene>
<dbReference type="Pfam" id="PF01757">
    <property type="entry name" value="Acyl_transf_3"/>
    <property type="match status" value="1"/>
</dbReference>
<keyword evidence="7" id="KW-0812">Transmembrane</keyword>
<feature type="domain" description="Acyltransferase 3" evidence="8">
    <location>
        <begin position="16"/>
        <end position="359"/>
    </location>
</feature>
<feature type="transmembrane region" description="Helical" evidence="7">
    <location>
        <begin position="344"/>
        <end position="364"/>
    </location>
</feature>
<keyword evidence="11" id="KW-1185">Reference proteome</keyword>
<evidence type="ECO:0000313" key="10">
    <source>
        <dbReference type="EMBL" id="MBC3812936.1"/>
    </source>
</evidence>
<feature type="transmembrane region" description="Helical" evidence="7">
    <location>
        <begin position="376"/>
        <end position="395"/>
    </location>
</feature>
<dbReference type="Pfam" id="PF16822">
    <property type="entry name" value="ALGX"/>
    <property type="match status" value="1"/>
</dbReference>
<comment type="subcellular location">
    <subcellularLocation>
        <location evidence="1">Periplasm</location>
    </subcellularLocation>
</comment>
<dbReference type="PANTHER" id="PTHR23028">
    <property type="entry name" value="ACETYLTRANSFERASE"/>
    <property type="match status" value="1"/>
</dbReference>
<evidence type="ECO:0000313" key="11">
    <source>
        <dbReference type="Proteomes" id="UP000637632"/>
    </source>
</evidence>
<dbReference type="InterPro" id="IPR031811">
    <property type="entry name" value="ALGX/ALGJ_SGNH-like"/>
</dbReference>